<protein>
    <submittedName>
        <fullName evidence="1">Uncharacterized protein</fullName>
    </submittedName>
</protein>
<accession>A0A2S9YTX5</accession>
<evidence type="ECO:0000313" key="1">
    <source>
        <dbReference type="EMBL" id="PRQ08530.1"/>
    </source>
</evidence>
<gene>
    <name evidence="1" type="ORF">ENSA7_18160</name>
</gene>
<dbReference type="Proteomes" id="UP000238823">
    <property type="component" value="Unassembled WGS sequence"/>
</dbReference>
<dbReference type="AlphaFoldDB" id="A0A2S9YTX5"/>
<dbReference type="EMBL" id="PVNL01000041">
    <property type="protein sequence ID" value="PRQ08530.1"/>
    <property type="molecule type" value="Genomic_DNA"/>
</dbReference>
<comment type="caution">
    <text evidence="1">The sequence shown here is derived from an EMBL/GenBank/DDBJ whole genome shotgun (WGS) entry which is preliminary data.</text>
</comment>
<evidence type="ECO:0000313" key="2">
    <source>
        <dbReference type="Proteomes" id="UP000238823"/>
    </source>
</evidence>
<proteinExistence type="predicted"/>
<organism evidence="1 2">
    <name type="scientific">Enhygromyxa salina</name>
    <dbReference type="NCBI Taxonomy" id="215803"/>
    <lineage>
        <taxon>Bacteria</taxon>
        <taxon>Pseudomonadati</taxon>
        <taxon>Myxococcota</taxon>
        <taxon>Polyangia</taxon>
        <taxon>Nannocystales</taxon>
        <taxon>Nannocystaceae</taxon>
        <taxon>Enhygromyxa</taxon>
    </lineage>
</organism>
<name>A0A2S9YTX5_9BACT</name>
<dbReference type="RefSeq" id="WP_181233524.1">
    <property type="nucleotide sequence ID" value="NZ_PVNL01000041.1"/>
</dbReference>
<reference evidence="1 2" key="1">
    <citation type="submission" date="2018-03" db="EMBL/GenBank/DDBJ databases">
        <title>Draft Genome Sequences of the Obligatory Marine Myxobacteria Enhygromyxa salina SWB007.</title>
        <authorList>
            <person name="Poehlein A."/>
            <person name="Moghaddam J.A."/>
            <person name="Harms H."/>
            <person name="Alanjari M."/>
            <person name="Koenig G.M."/>
            <person name="Daniel R."/>
            <person name="Schaeberle T.F."/>
        </authorList>
    </citation>
    <scope>NUCLEOTIDE SEQUENCE [LARGE SCALE GENOMIC DNA]</scope>
    <source>
        <strain evidence="1 2">SWB007</strain>
    </source>
</reference>
<sequence>MPRTMVPDWTWVAAGVDDHFRTKLGAALKLVDDQGSETSYGGNDNPADG</sequence>